<evidence type="ECO:0000256" key="1">
    <source>
        <dbReference type="ARBA" id="ARBA00005771"/>
    </source>
</evidence>
<comment type="similarity">
    <text evidence="1">Belongs to the sulfotransferase 1 family.</text>
</comment>
<dbReference type="EMBL" id="GECU01018045">
    <property type="protein sequence ID" value="JAS89661.1"/>
    <property type="molecule type" value="Transcribed_RNA"/>
</dbReference>
<reference evidence="4" key="1">
    <citation type="submission" date="2015-11" db="EMBL/GenBank/DDBJ databases">
        <title>De novo transcriptome assembly of four potential Pierce s Disease insect vectors from Arizona vineyards.</title>
        <authorList>
            <person name="Tassone E.E."/>
        </authorList>
    </citation>
    <scope>NUCLEOTIDE SEQUENCE</scope>
</reference>
<gene>
    <name evidence="4" type="ORF">g.3494</name>
</gene>
<evidence type="ECO:0000256" key="2">
    <source>
        <dbReference type="ARBA" id="ARBA00022679"/>
    </source>
</evidence>
<proteinExistence type="inferred from homology"/>
<organism evidence="4">
    <name type="scientific">Homalodisca liturata</name>
    <dbReference type="NCBI Taxonomy" id="320908"/>
    <lineage>
        <taxon>Eukaryota</taxon>
        <taxon>Metazoa</taxon>
        <taxon>Ecdysozoa</taxon>
        <taxon>Arthropoda</taxon>
        <taxon>Hexapoda</taxon>
        <taxon>Insecta</taxon>
        <taxon>Pterygota</taxon>
        <taxon>Neoptera</taxon>
        <taxon>Paraneoptera</taxon>
        <taxon>Hemiptera</taxon>
        <taxon>Auchenorrhyncha</taxon>
        <taxon>Membracoidea</taxon>
        <taxon>Cicadellidae</taxon>
        <taxon>Cicadellinae</taxon>
        <taxon>Proconiini</taxon>
        <taxon>Homalodisca</taxon>
    </lineage>
</organism>
<accession>A0A1B6IRV2</accession>
<feature type="domain" description="Sulfotransferase" evidence="3">
    <location>
        <begin position="56"/>
        <end position="328"/>
    </location>
</feature>
<protein>
    <recommendedName>
        <fullName evidence="3">Sulfotransferase domain-containing protein</fullName>
    </recommendedName>
</protein>
<dbReference type="PANTHER" id="PTHR11783">
    <property type="entry name" value="SULFOTRANSFERASE SULT"/>
    <property type="match status" value="1"/>
</dbReference>
<evidence type="ECO:0000313" key="4">
    <source>
        <dbReference type="EMBL" id="JAS89661.1"/>
    </source>
</evidence>
<keyword evidence="2" id="KW-0808">Transferase</keyword>
<dbReference type="Gene3D" id="3.40.50.300">
    <property type="entry name" value="P-loop containing nucleotide triphosphate hydrolases"/>
    <property type="match status" value="1"/>
</dbReference>
<dbReference type="InterPro" id="IPR027417">
    <property type="entry name" value="P-loop_NTPase"/>
</dbReference>
<dbReference type="AlphaFoldDB" id="A0A1B6IRV2"/>
<dbReference type="Pfam" id="PF00685">
    <property type="entry name" value="Sulfotransfer_1"/>
    <property type="match status" value="1"/>
</dbReference>
<name>A0A1B6IRV2_9HEMI</name>
<dbReference type="SUPFAM" id="SSF52540">
    <property type="entry name" value="P-loop containing nucleoside triphosphate hydrolases"/>
    <property type="match status" value="1"/>
</dbReference>
<sequence length="331" mass="38647">MPSALEYTPVGGDCQDLLERHFITAFRHGYVRCQGTVLPVYYKQFAEDILNLQIRDDDIWVCSFPKAGTTWTQEMVWCIANDLDFEGAKVKLPERFPFLEHTMLFNYEKVLPMLPDFSKEIPRFVKDAVGYINDLPSPRFIKSHLPFHLLPLQLQRGLTGAKVVYIARGVKDTCLSYFHHCQLLEGFKGSFHEFATLFINDSLCFAPFWDHVLGYWKRRDDPNMLFLKFEELKKDLPSVIKRTAEFLGKEMSTKEINILCDHLSFEKMKTNRAVNYEEVIEINKKYKFVEAEGSFMRSGQVGEAGKKFSPDWVQRFDQWTEDKLKDTGLNF</sequence>
<dbReference type="InterPro" id="IPR000863">
    <property type="entry name" value="Sulfotransferase_dom"/>
</dbReference>
<evidence type="ECO:0000259" key="3">
    <source>
        <dbReference type="Pfam" id="PF00685"/>
    </source>
</evidence>
<dbReference type="GO" id="GO:0008146">
    <property type="term" value="F:sulfotransferase activity"/>
    <property type="evidence" value="ECO:0007669"/>
    <property type="project" value="InterPro"/>
</dbReference>